<dbReference type="Gene3D" id="6.20.20.10">
    <property type="match status" value="1"/>
</dbReference>
<dbReference type="SUPFAM" id="SSF57938">
    <property type="entry name" value="DnaJ/Hsp40 cysteine-rich domain"/>
    <property type="match status" value="1"/>
</dbReference>
<dbReference type="RefSeq" id="WP_021434557.1">
    <property type="nucleotide sequence ID" value="NZ_AVNC01000023.1"/>
</dbReference>
<dbReference type="InterPro" id="IPR036410">
    <property type="entry name" value="HSP_DnaJ_Cys-rich_dom_sf"/>
</dbReference>
<organism evidence="1 2">
    <name type="scientific">Paraclostridium bifermentans ATCC 638 = DSM 14991</name>
    <dbReference type="NCBI Taxonomy" id="1233171"/>
    <lineage>
        <taxon>Bacteria</taxon>
        <taxon>Bacillati</taxon>
        <taxon>Bacillota</taxon>
        <taxon>Clostridia</taxon>
        <taxon>Peptostreptococcales</taxon>
        <taxon>Peptostreptococcaceae</taxon>
        <taxon>Paraclostridium</taxon>
    </lineage>
</organism>
<reference evidence="1 2" key="1">
    <citation type="submission" date="2013-06" db="EMBL/GenBank/DDBJ databases">
        <authorList>
            <person name="Walk S."/>
            <person name="Aronoff D."/>
            <person name="Young V.Y."/>
            <person name="Marsh J."/>
            <person name="Harrison L."/>
            <person name="Daugherty S.C."/>
            <person name="Shefchek K.A."/>
            <person name="Hine E.E."/>
            <person name="Tallon L.J."/>
            <person name="Sadzewicz L.K."/>
            <person name="Rasko D.A."/>
        </authorList>
    </citation>
    <scope>NUCLEOTIDE SEQUENCE [LARGE SCALE GENOMIC DNA]</scope>
    <source>
        <strain evidence="1 2">ATCC 638</strain>
    </source>
</reference>
<comment type="caution">
    <text evidence="1">The sequence shown here is derived from an EMBL/GenBank/DDBJ whole genome shotgun (WGS) entry which is preliminary data.</text>
</comment>
<evidence type="ECO:0000313" key="1">
    <source>
        <dbReference type="EMBL" id="EQK39802.1"/>
    </source>
</evidence>
<gene>
    <name evidence="1" type="ORF">C672_3580</name>
</gene>
<protein>
    <submittedName>
        <fullName evidence="1">Uncharacterized protein</fullName>
    </submittedName>
</protein>
<accession>T4VGJ5</accession>
<dbReference type="PATRIC" id="fig|1233171.3.peg.3447"/>
<evidence type="ECO:0000313" key="2">
    <source>
        <dbReference type="Proteomes" id="UP000015688"/>
    </source>
</evidence>
<name>T4VGJ5_PARBF</name>
<dbReference type="Proteomes" id="UP000015688">
    <property type="component" value="Unassembled WGS sequence"/>
</dbReference>
<sequence>MNKKICKDCGGTGKLGFQREDCWFCGGSGFVLEEKIEDTVCENCEGINVVYIGNEHEKYYCKDCGYES</sequence>
<dbReference type="EMBL" id="AVNC01000023">
    <property type="protein sequence ID" value="EQK39802.1"/>
    <property type="molecule type" value="Genomic_DNA"/>
</dbReference>
<proteinExistence type="predicted"/>
<dbReference type="AlphaFoldDB" id="T4VGJ5"/>